<evidence type="ECO:0000313" key="1">
    <source>
        <dbReference type="EMBL" id="RKP55571.1"/>
    </source>
</evidence>
<dbReference type="Proteomes" id="UP000282076">
    <property type="component" value="Unassembled WGS sequence"/>
</dbReference>
<comment type="caution">
    <text evidence="1">The sequence shown here is derived from an EMBL/GenBank/DDBJ whole genome shotgun (WGS) entry which is preliminary data.</text>
</comment>
<protein>
    <submittedName>
        <fullName evidence="1">Uncharacterized protein</fullName>
    </submittedName>
</protein>
<evidence type="ECO:0000313" key="2">
    <source>
        <dbReference type="Proteomes" id="UP000282076"/>
    </source>
</evidence>
<keyword evidence="2" id="KW-1185">Reference proteome</keyword>
<gene>
    <name evidence="1" type="ORF">D7Z26_10335</name>
</gene>
<name>A0A494Y4T8_9BACL</name>
<reference evidence="1 2" key="1">
    <citation type="submission" date="2018-10" db="EMBL/GenBank/DDBJ databases">
        <title>Cohnella sp. M2MS4P-1, whole genome shotgun sequence.</title>
        <authorList>
            <person name="Tuo L."/>
        </authorList>
    </citation>
    <scope>NUCLEOTIDE SEQUENCE [LARGE SCALE GENOMIC DNA]</scope>
    <source>
        <strain evidence="1 2">M2MS4P-1</strain>
    </source>
</reference>
<organism evidence="1 2">
    <name type="scientific">Cohnella endophytica</name>
    <dbReference type="NCBI Taxonomy" id="2419778"/>
    <lineage>
        <taxon>Bacteria</taxon>
        <taxon>Bacillati</taxon>
        <taxon>Bacillota</taxon>
        <taxon>Bacilli</taxon>
        <taxon>Bacillales</taxon>
        <taxon>Paenibacillaceae</taxon>
        <taxon>Cohnella</taxon>
    </lineage>
</organism>
<accession>A0A494Y4T8</accession>
<dbReference type="RefSeq" id="WP_120976442.1">
    <property type="nucleotide sequence ID" value="NZ_RBZM01000004.1"/>
</dbReference>
<dbReference type="OrthoDB" id="2619877at2"/>
<sequence>MKERTQTLGLDLTTTKFLGTHEIAELIIEKLKMLPKKFQPTKSEYYSSKNKGKFSIDSPSEFFDKVPGEYLYGGYAWLYKVKQIFSIYITWTKCPESLSSDPTLIFNTIWIHFDDGISLLNNQKEFQIIENIWMELCKDLDAWYGSCHLYSNEINSNSYLGWGFGRCIPRLHWKTYFGEVYKACVPIQNINFEDTCKVELFPNKGFQITINDLPTNLVTRNDLERKIIHKIGQTYFWNEHDNRLDPKFEYIIPKLDFSEVIYKDM</sequence>
<dbReference type="AlphaFoldDB" id="A0A494Y4T8"/>
<proteinExistence type="predicted"/>
<dbReference type="EMBL" id="RBZM01000004">
    <property type="protein sequence ID" value="RKP55571.1"/>
    <property type="molecule type" value="Genomic_DNA"/>
</dbReference>